<organism>
    <name type="scientific">Serpula lacrymans var. lacrymans (strain S7.9)</name>
    <name type="common">Dry rot fungus</name>
    <dbReference type="NCBI Taxonomy" id="578457"/>
    <lineage>
        <taxon>Eukaryota</taxon>
        <taxon>Fungi</taxon>
        <taxon>Dikarya</taxon>
        <taxon>Basidiomycota</taxon>
        <taxon>Agaricomycotina</taxon>
        <taxon>Agaricomycetes</taxon>
        <taxon>Agaricomycetidae</taxon>
        <taxon>Boletales</taxon>
        <taxon>Coniophorineae</taxon>
        <taxon>Serpulaceae</taxon>
        <taxon>Serpula</taxon>
    </lineage>
</organism>
<dbReference type="KEGG" id="sla:SERLADRAFT_432211"/>
<dbReference type="EMBL" id="GL945428">
    <property type="protein sequence ID" value="EGO30628.1"/>
    <property type="molecule type" value="Genomic_DNA"/>
</dbReference>
<dbReference type="RefSeq" id="XP_007312512.1">
    <property type="nucleotide sequence ID" value="XM_007312450.1"/>
</dbReference>
<protein>
    <submittedName>
        <fullName evidence="1">Uncharacterized protein</fullName>
    </submittedName>
</protein>
<dbReference type="GeneID" id="18813948"/>
<name>F8NEJ4_SERL9</name>
<reference evidence="1" key="1">
    <citation type="submission" date="2011-04" db="EMBL/GenBank/DDBJ databases">
        <title>Evolution of plant cell wall degrading machinery underlies the functional diversity of forest fungi.</title>
        <authorList>
            <consortium name="US DOE Joint Genome Institute (JGI-PGF)"/>
            <person name="Eastwood D.C."/>
            <person name="Floudas D."/>
            <person name="Binder M."/>
            <person name="Majcherczyk A."/>
            <person name="Schneider P."/>
            <person name="Aerts A."/>
            <person name="Asiegbu F.O."/>
            <person name="Baker S.E."/>
            <person name="Barry K."/>
            <person name="Bendiksby M."/>
            <person name="Blumentritt M."/>
            <person name="Coutinho P.M."/>
            <person name="Cullen D."/>
            <person name="Cullen D."/>
            <person name="Gathman A."/>
            <person name="Goodell B."/>
            <person name="Henrissat B."/>
            <person name="Ihrmark K."/>
            <person name="Kauserud H."/>
            <person name="Kohler A."/>
            <person name="LaButti K."/>
            <person name="Lapidus A."/>
            <person name="Lavin J.L."/>
            <person name="Lee Y.-H."/>
            <person name="Lindquist E."/>
            <person name="Lilly W."/>
            <person name="Lucas S."/>
            <person name="Morin E."/>
            <person name="Murat C."/>
            <person name="Oguiza J.A."/>
            <person name="Park J."/>
            <person name="Pisabarro A.G."/>
            <person name="Riley R."/>
            <person name="Rosling A."/>
            <person name="Salamov A."/>
            <person name="Schmidt O."/>
            <person name="Schmutz J."/>
            <person name="Skrede I."/>
            <person name="Stenlid J."/>
            <person name="Wiebenga A."/>
            <person name="Xie X."/>
            <person name="Kues U."/>
            <person name="Hibbett D.S."/>
            <person name="Hoffmeister D."/>
            <person name="Hogberg N."/>
            <person name="Martin F."/>
            <person name="Grigoriev I.V."/>
            <person name="Watkinson S.C."/>
        </authorList>
    </citation>
    <scope>NUCLEOTIDE SEQUENCE</scope>
    <source>
        <strain evidence="1">S7.9</strain>
    </source>
</reference>
<dbReference type="Proteomes" id="UP000008064">
    <property type="component" value="Unassembled WGS sequence"/>
</dbReference>
<proteinExistence type="predicted"/>
<dbReference type="Pfam" id="PF14223">
    <property type="entry name" value="Retrotran_gag_2"/>
    <property type="match status" value="1"/>
</dbReference>
<accession>F8NEJ4</accession>
<gene>
    <name evidence="1" type="ORF">SERLADRAFT_432211</name>
</gene>
<evidence type="ECO:0000313" key="1">
    <source>
        <dbReference type="EMBL" id="EGO30628.1"/>
    </source>
</evidence>
<dbReference type="AlphaFoldDB" id="F8NEJ4"/>
<dbReference type="OrthoDB" id="3269759at2759"/>
<dbReference type="HOGENOM" id="CLU_078575_4_0_1"/>
<sequence length="139" mass="15517">MSFTSNALSATFQVPKLAKDGLHWITYKTRVTTAVGAKGLSRFLLGSARKPPVKNYKYDSAGVAKLDNGTVITEKQIDDYEAKVDKYAQKECPVTQQLYSTIHDETLIQIQDRSSAAAIWDTLTKMHEGKSEMMQVDIQ</sequence>